<dbReference type="InterPro" id="IPR036188">
    <property type="entry name" value="FAD/NAD-bd_sf"/>
</dbReference>
<dbReference type="SUPFAM" id="SSF51905">
    <property type="entry name" value="FAD/NAD(P)-binding domain"/>
    <property type="match status" value="1"/>
</dbReference>
<dbReference type="EMBL" id="MWQN01000003">
    <property type="protein sequence ID" value="OPC78007.1"/>
    <property type="molecule type" value="Genomic_DNA"/>
</dbReference>
<reference evidence="3 4" key="1">
    <citation type="submission" date="2017-03" db="EMBL/GenBank/DDBJ databases">
        <title>Draft genome sequence of Streptomyces scabrisporus NF3, endophyte isolated from Amphipterygium adstringens.</title>
        <authorList>
            <person name="Vazquez M."/>
            <person name="Ceapa C.D."/>
            <person name="Rodriguez Luna D."/>
            <person name="Sanchez Esquivel S."/>
        </authorList>
    </citation>
    <scope>NUCLEOTIDE SEQUENCE [LARGE SCALE GENOMIC DNA]</scope>
    <source>
        <strain evidence="3 4">NF3</strain>
    </source>
</reference>
<dbReference type="PANTHER" id="PTHR43476:SF5">
    <property type="entry name" value="FAD-DEPENDENT MONOOXYGENASE"/>
    <property type="match status" value="1"/>
</dbReference>
<dbReference type="GO" id="GO:0071949">
    <property type="term" value="F:FAD binding"/>
    <property type="evidence" value="ECO:0007669"/>
    <property type="project" value="InterPro"/>
</dbReference>
<dbReference type="RefSeq" id="WP_078981100.1">
    <property type="nucleotide sequence ID" value="NZ_MWQN01000003.1"/>
</dbReference>
<dbReference type="Gene3D" id="3.30.9.10">
    <property type="entry name" value="D-Amino Acid Oxidase, subunit A, domain 2"/>
    <property type="match status" value="1"/>
</dbReference>
<dbReference type="STRING" id="159449.B4N89_37950"/>
<dbReference type="Gene3D" id="3.50.50.60">
    <property type="entry name" value="FAD/NAD(P)-binding domain"/>
    <property type="match status" value="1"/>
</dbReference>
<dbReference type="Pfam" id="PF01494">
    <property type="entry name" value="FAD_binding_3"/>
    <property type="match status" value="1"/>
</dbReference>
<dbReference type="InterPro" id="IPR002938">
    <property type="entry name" value="FAD-bd"/>
</dbReference>
<comment type="caution">
    <text evidence="3">The sequence shown here is derived from an EMBL/GenBank/DDBJ whole genome shotgun (WGS) entry which is preliminary data.</text>
</comment>
<dbReference type="SUPFAM" id="SSF54373">
    <property type="entry name" value="FAD-linked reductases, C-terminal domain"/>
    <property type="match status" value="1"/>
</dbReference>
<dbReference type="AlphaFoldDB" id="A0A1T3NMD7"/>
<dbReference type="Proteomes" id="UP000190037">
    <property type="component" value="Unassembled WGS sequence"/>
</dbReference>
<dbReference type="OrthoDB" id="9791689at2"/>
<name>A0A1T3NMD7_9ACTN</name>
<evidence type="ECO:0000259" key="2">
    <source>
        <dbReference type="Pfam" id="PF01494"/>
    </source>
</evidence>
<dbReference type="InterPro" id="IPR050631">
    <property type="entry name" value="PheA/TfdB_FAD_monoxygenase"/>
</dbReference>
<proteinExistence type="predicted"/>
<keyword evidence="3" id="KW-0503">Monooxygenase</keyword>
<accession>A0A1T3NMD7</accession>
<protein>
    <submittedName>
        <fullName evidence="3">4-hydroxybenzoate 3-monooxygenase</fullName>
    </submittedName>
</protein>
<evidence type="ECO:0000256" key="1">
    <source>
        <dbReference type="ARBA" id="ARBA00023002"/>
    </source>
</evidence>
<gene>
    <name evidence="3" type="ORF">B4N89_37950</name>
</gene>
<organism evidence="3 4">
    <name type="scientific">Embleya scabrispora</name>
    <dbReference type="NCBI Taxonomy" id="159449"/>
    <lineage>
        <taxon>Bacteria</taxon>
        <taxon>Bacillati</taxon>
        <taxon>Actinomycetota</taxon>
        <taxon>Actinomycetes</taxon>
        <taxon>Kitasatosporales</taxon>
        <taxon>Streptomycetaceae</taxon>
        <taxon>Embleya</taxon>
    </lineage>
</organism>
<feature type="domain" description="FAD-binding" evidence="2">
    <location>
        <begin position="8"/>
        <end position="341"/>
    </location>
</feature>
<keyword evidence="4" id="KW-1185">Reference proteome</keyword>
<dbReference type="NCBIfam" id="NF006091">
    <property type="entry name" value="PRK08243.1"/>
    <property type="match status" value="1"/>
</dbReference>
<sequence>MSVTDENTTVVIVGSGVAGLALGNFLLRGGIDCVVLERHSREYVEQRQRAGVIDSRAVRMFREWGLADRVVGGVPFEPVLNFRIDGETRPLEYVTDDHGDGRFCPQQVLVRNLVDVFVGDGGDLRFEAADVELENITGPRPRVRYRDNAGATRTITCDFIAGCDGDRGVSRASIPEEELTRHCHEYGYAWLTVLADTPANHQSLMVIHDRGFAGRFARGPQASRFYLQCPLDASVEEWTDDRVWEEIEARFGEPVTVRGRIASKTLVPLRSVVHDPMSHGRLYLLGDAAHIVPPMSAKGMNLALHDADVFAAAVLKQVEEQDESLLKAYSDTCLKHVWNYQAFAAWFTDLMHDAGDVSYRGHFRRHLARAEFERLYTSEAANRLFGEFLTGLN</sequence>
<dbReference type="PANTHER" id="PTHR43476">
    <property type="entry name" value="3-(3-HYDROXY-PHENYL)PROPIONATE/3-HYDROXYCINNAMIC ACID HYDROXYLASE"/>
    <property type="match status" value="1"/>
</dbReference>
<dbReference type="PRINTS" id="PR00420">
    <property type="entry name" value="RNGMNOXGNASE"/>
</dbReference>
<evidence type="ECO:0000313" key="3">
    <source>
        <dbReference type="EMBL" id="OPC78007.1"/>
    </source>
</evidence>
<evidence type="ECO:0000313" key="4">
    <source>
        <dbReference type="Proteomes" id="UP000190037"/>
    </source>
</evidence>
<keyword evidence="1" id="KW-0560">Oxidoreductase</keyword>
<dbReference type="GO" id="GO:0004497">
    <property type="term" value="F:monooxygenase activity"/>
    <property type="evidence" value="ECO:0007669"/>
    <property type="project" value="UniProtKB-KW"/>
</dbReference>